<accession>A0ABT3YFK6</accession>
<keyword evidence="1" id="KW-1133">Transmembrane helix</keyword>
<keyword evidence="1" id="KW-0472">Membrane</keyword>
<keyword evidence="3" id="KW-1185">Reference proteome</keyword>
<feature type="transmembrane region" description="Helical" evidence="1">
    <location>
        <begin position="102"/>
        <end position="123"/>
    </location>
</feature>
<dbReference type="Pfam" id="PF20358">
    <property type="entry name" value="DUF6653"/>
    <property type="match status" value="1"/>
</dbReference>
<dbReference type="Proteomes" id="UP001081283">
    <property type="component" value="Unassembled WGS sequence"/>
</dbReference>
<dbReference type="EMBL" id="JAOVZQ010000001">
    <property type="protein sequence ID" value="MCY0094638.1"/>
    <property type="molecule type" value="Genomic_DNA"/>
</dbReference>
<gene>
    <name evidence="2" type="ORF">OEG82_11445</name>
</gene>
<feature type="transmembrane region" description="Helical" evidence="1">
    <location>
        <begin position="47"/>
        <end position="64"/>
    </location>
</feature>
<evidence type="ECO:0000313" key="3">
    <source>
        <dbReference type="Proteomes" id="UP001081283"/>
    </source>
</evidence>
<name>A0ABT3YFK6_9HYPH</name>
<sequence length="162" mass="18265">MRIDKAIESSMMMDDATWARHANPWSFWTRVPILMLFALAVWSRIWIGWWCLIPIGLVIAWTLVNPRAFSPPARLDNWASQVVLGERRWLARKATPIPAHHARAAMILSLLSGLSIIPLAYGLWVLDPWAVFAGAMLASVFKLWFGDRMAWLNADMTGGHGG</sequence>
<evidence type="ECO:0000313" key="2">
    <source>
        <dbReference type="EMBL" id="MCY0094638.1"/>
    </source>
</evidence>
<feature type="transmembrane region" description="Helical" evidence="1">
    <location>
        <begin position="21"/>
        <end position="41"/>
    </location>
</feature>
<comment type="caution">
    <text evidence="2">The sequence shown here is derived from an EMBL/GenBank/DDBJ whole genome shotgun (WGS) entry which is preliminary data.</text>
</comment>
<feature type="transmembrane region" description="Helical" evidence="1">
    <location>
        <begin position="129"/>
        <end position="146"/>
    </location>
</feature>
<protein>
    <recommendedName>
        <fullName evidence="4">Transmembrane protein</fullName>
    </recommendedName>
</protein>
<dbReference type="InterPro" id="IPR046595">
    <property type="entry name" value="DUF6653"/>
</dbReference>
<dbReference type="RefSeq" id="WP_267612576.1">
    <property type="nucleotide sequence ID" value="NZ_JAOVZQ010000001.1"/>
</dbReference>
<organism evidence="2 3">
    <name type="scientific">Hoeflea ulvae</name>
    <dbReference type="NCBI Taxonomy" id="2983764"/>
    <lineage>
        <taxon>Bacteria</taxon>
        <taxon>Pseudomonadati</taxon>
        <taxon>Pseudomonadota</taxon>
        <taxon>Alphaproteobacteria</taxon>
        <taxon>Hyphomicrobiales</taxon>
        <taxon>Rhizobiaceae</taxon>
        <taxon>Hoeflea</taxon>
    </lineage>
</organism>
<evidence type="ECO:0000256" key="1">
    <source>
        <dbReference type="SAM" id="Phobius"/>
    </source>
</evidence>
<evidence type="ECO:0008006" key="4">
    <source>
        <dbReference type="Google" id="ProtNLM"/>
    </source>
</evidence>
<keyword evidence="1" id="KW-0812">Transmembrane</keyword>
<proteinExistence type="predicted"/>
<reference evidence="2" key="1">
    <citation type="submission" date="2022-10" db="EMBL/GenBank/DDBJ databases">
        <title>Hoeflea sp. J2-29, isolated from marine algae.</title>
        <authorList>
            <person name="Kristyanto S."/>
            <person name="Kim J.M."/>
            <person name="Jeon C.O."/>
        </authorList>
    </citation>
    <scope>NUCLEOTIDE SEQUENCE</scope>
    <source>
        <strain evidence="2">J2-29</strain>
    </source>
</reference>